<dbReference type="Pfam" id="PF10644">
    <property type="entry name" value="Misat_Tub_SegII"/>
    <property type="match status" value="1"/>
</dbReference>
<name>A0A9W8G7R0_9FUNG</name>
<feature type="domain" description="DML1/Misato tubulin" evidence="6">
    <location>
        <begin position="129"/>
        <end position="273"/>
    </location>
</feature>
<gene>
    <name evidence="7" type="primary">DML1</name>
    <name evidence="7" type="ORF">GGI25_003054</name>
</gene>
<dbReference type="InterPro" id="IPR049942">
    <property type="entry name" value="DML1/Misato"/>
</dbReference>
<dbReference type="InterPro" id="IPR029209">
    <property type="entry name" value="DML1/Misato_tubulin"/>
</dbReference>
<comment type="caution">
    <text evidence="7">The sequence shown here is derived from an EMBL/GenBank/DDBJ whole genome shotgun (WGS) entry which is preliminary data.</text>
</comment>
<evidence type="ECO:0000256" key="4">
    <source>
        <dbReference type="ARBA" id="ARBA00023128"/>
    </source>
</evidence>
<dbReference type="GO" id="GO:0007005">
    <property type="term" value="P:mitochondrion organization"/>
    <property type="evidence" value="ECO:0007669"/>
    <property type="project" value="InterPro"/>
</dbReference>
<dbReference type="GO" id="GO:0005739">
    <property type="term" value="C:mitochondrion"/>
    <property type="evidence" value="ECO:0007669"/>
    <property type="project" value="UniProtKB-SubCell"/>
</dbReference>
<keyword evidence="4" id="KW-0496">Mitochondrion</keyword>
<dbReference type="InterPro" id="IPR036525">
    <property type="entry name" value="Tubulin/FtsZ_GTPase_sf"/>
</dbReference>
<dbReference type="InterPro" id="IPR019605">
    <property type="entry name" value="Misato_II_tubulin-like"/>
</dbReference>
<proteinExistence type="inferred from homology"/>
<accession>A0A9W8G7R0</accession>
<dbReference type="PROSITE" id="PS00228">
    <property type="entry name" value="TUBULIN_B_AUTOREG"/>
    <property type="match status" value="1"/>
</dbReference>
<dbReference type="PANTHER" id="PTHR13391">
    <property type="entry name" value="MITOCHONDRIAL DISTRIBUTION REGULATOR MISATO"/>
    <property type="match status" value="1"/>
</dbReference>
<comment type="similarity">
    <text evidence="3">Belongs to the misato family.</text>
</comment>
<evidence type="ECO:0000256" key="2">
    <source>
        <dbReference type="ARBA" id="ARBA00004173"/>
    </source>
</evidence>
<dbReference type="InterPro" id="IPR013838">
    <property type="entry name" value="Beta-tubulin_BS"/>
</dbReference>
<evidence type="ECO:0000313" key="7">
    <source>
        <dbReference type="EMBL" id="KAJ2677534.1"/>
    </source>
</evidence>
<evidence type="ECO:0000313" key="8">
    <source>
        <dbReference type="Proteomes" id="UP001151518"/>
    </source>
</evidence>
<comment type="function">
    <text evidence="1">Involved in the partitioning of the mitochondrial organelle and mitochondrial DNA (mtDNA) inheritance.</text>
</comment>
<sequence>MREIITLQFGENANYVGTHYWNMVQHQNSTETDGQTNTSVLFSEQSGDRSKQERRPRVLIFDKVDSFGSLGRDALQSAGEDTADQESALWGGQTEVYRQQLYAKPTLPQTQSPDDDSVAGGAGDSYERRIRYWSDFNELKYDSRSFNSVSGVEFGNSIGELNTFLEGMQVFAGEDGRDDVLEGNLRVFAEESDYLQGFQVFADAVGGFAGYGSAFMAKARDEFPKTPILLYNAGGQWPREKLGDVGLMDFAVATATNLESVSISVPLFAPSHISKLYPNVEIKNSIYQISGFAAMNATQWSHSLVAGSRVLDDIVTQATQQGYLKLAESLVSPGLSVELDKTKHAIIEQVGKLIKDEFVACSDVSVDSLRTLGGLFAVDRGTRISDLLSGWYMPAAYVHSSGGVTLPASFPRLFRDIDRNGYRRASANTASRANHGSADRVGDICVSGLLCTTAATADHLQQQQQAIRAERSRHLKDYEREDLRELKSVLDKELDKYASIS</sequence>
<dbReference type="AlphaFoldDB" id="A0A9W8G7R0"/>
<dbReference type="SUPFAM" id="SSF52490">
    <property type="entry name" value="Tubulin nucleotide-binding domain-like"/>
    <property type="match status" value="1"/>
</dbReference>
<dbReference type="Pfam" id="PF14881">
    <property type="entry name" value="Tubulin_3"/>
    <property type="match status" value="1"/>
</dbReference>
<evidence type="ECO:0000259" key="6">
    <source>
        <dbReference type="Pfam" id="PF14881"/>
    </source>
</evidence>
<feature type="domain" description="Misato Segment II tubulin-like" evidence="5">
    <location>
        <begin position="2"/>
        <end position="104"/>
    </location>
</feature>
<dbReference type="Proteomes" id="UP001151518">
    <property type="component" value="Unassembled WGS sequence"/>
</dbReference>
<dbReference type="Gene3D" id="3.40.50.1440">
    <property type="entry name" value="Tubulin/FtsZ, GTPase domain"/>
    <property type="match status" value="1"/>
</dbReference>
<dbReference type="PANTHER" id="PTHR13391:SF0">
    <property type="entry name" value="PROTEIN MISATO HOMOLOG 1"/>
    <property type="match status" value="1"/>
</dbReference>
<dbReference type="EMBL" id="JANBTW010000031">
    <property type="protein sequence ID" value="KAJ2677534.1"/>
    <property type="molecule type" value="Genomic_DNA"/>
</dbReference>
<dbReference type="OrthoDB" id="271881at2759"/>
<comment type="subcellular location">
    <subcellularLocation>
        <location evidence="2">Mitochondrion</location>
    </subcellularLocation>
</comment>
<organism evidence="7 8">
    <name type="scientific">Coemansia spiralis</name>
    <dbReference type="NCBI Taxonomy" id="417178"/>
    <lineage>
        <taxon>Eukaryota</taxon>
        <taxon>Fungi</taxon>
        <taxon>Fungi incertae sedis</taxon>
        <taxon>Zoopagomycota</taxon>
        <taxon>Kickxellomycotina</taxon>
        <taxon>Kickxellomycetes</taxon>
        <taxon>Kickxellales</taxon>
        <taxon>Kickxellaceae</taxon>
        <taxon>Coemansia</taxon>
    </lineage>
</organism>
<reference evidence="7" key="1">
    <citation type="submission" date="2022-07" db="EMBL/GenBank/DDBJ databases">
        <title>Phylogenomic reconstructions and comparative analyses of Kickxellomycotina fungi.</title>
        <authorList>
            <person name="Reynolds N.K."/>
            <person name="Stajich J.E."/>
            <person name="Barry K."/>
            <person name="Grigoriev I.V."/>
            <person name="Crous P."/>
            <person name="Smith M.E."/>
        </authorList>
    </citation>
    <scope>NUCLEOTIDE SEQUENCE</scope>
    <source>
        <strain evidence="7">NRRL 3115</strain>
    </source>
</reference>
<protein>
    <submittedName>
        <fullName evidence="7">MtDNA inheritance, partitioning of the mitochondrial organelle</fullName>
    </submittedName>
</protein>
<evidence type="ECO:0000259" key="5">
    <source>
        <dbReference type="Pfam" id="PF10644"/>
    </source>
</evidence>
<evidence type="ECO:0000256" key="1">
    <source>
        <dbReference type="ARBA" id="ARBA00003757"/>
    </source>
</evidence>
<evidence type="ECO:0000256" key="3">
    <source>
        <dbReference type="ARBA" id="ARBA00008507"/>
    </source>
</evidence>